<feature type="compositionally biased region" description="Basic residues" evidence="1">
    <location>
        <begin position="110"/>
        <end position="127"/>
    </location>
</feature>
<reference evidence="2 3" key="1">
    <citation type="journal article" date="2018" name="Sci. Rep.">
        <title>Comparative analysis of the Pocillopora damicornis genome highlights role of immune system in coral evolution.</title>
        <authorList>
            <person name="Cunning R."/>
            <person name="Bay R.A."/>
            <person name="Gillette P."/>
            <person name="Baker A.C."/>
            <person name="Traylor-Knowles N."/>
        </authorList>
    </citation>
    <scope>NUCLEOTIDE SEQUENCE [LARGE SCALE GENOMIC DNA]</scope>
    <source>
        <strain evidence="2">RSMAS</strain>
        <tissue evidence="2">Whole animal</tissue>
    </source>
</reference>
<comment type="caution">
    <text evidence="2">The sequence shown here is derived from an EMBL/GenBank/DDBJ whole genome shotgun (WGS) entry which is preliminary data.</text>
</comment>
<evidence type="ECO:0000313" key="3">
    <source>
        <dbReference type="Proteomes" id="UP000275408"/>
    </source>
</evidence>
<sequence>MAESFSVKRGLAGMFHWKSDKKGDETSKEEVSEPEIPKEETPQPETSKLEIPEQETPEQETLKPDKKKNGHRRHRSLVTASELPIPSSGDELTEDEQTKTLEDEKEKSKSRFRRSLTFRRSKKKKKQRQEEKEKQEPLPIEILLTPPVVDNLNAEEIVPQLVSQDDGSPDVGVEGVIDAMGENIAVPDVSTEIQEIQSVVSDKIEPDGDELMEVIKKVESLQNLQDKIGVPSTGTYLEVHAMFKGLGLNTDNFLLASSISSLLQYEMSVCAYGFGLVKLDVLWNSLLNRAQQAKEATRQVLVYFIRPLIKKYPHYFITAIKQRKMIEKAQKKIEAAKPIEETLL</sequence>
<gene>
    <name evidence="2" type="ORF">pdam_00006566</name>
</gene>
<dbReference type="EMBL" id="RCHS01004086">
    <property type="protein sequence ID" value="RMX37783.1"/>
    <property type="molecule type" value="Genomic_DNA"/>
</dbReference>
<keyword evidence="3" id="KW-1185">Reference proteome</keyword>
<feature type="compositionally biased region" description="Basic and acidic residues" evidence="1">
    <location>
        <begin position="17"/>
        <end position="51"/>
    </location>
</feature>
<evidence type="ECO:0000256" key="1">
    <source>
        <dbReference type="SAM" id="MobiDB-lite"/>
    </source>
</evidence>
<dbReference type="Proteomes" id="UP000275408">
    <property type="component" value="Unassembled WGS sequence"/>
</dbReference>
<name>A0A3M6T8W3_POCDA</name>
<feature type="compositionally biased region" description="Basic and acidic residues" evidence="1">
    <location>
        <begin position="96"/>
        <end position="109"/>
    </location>
</feature>
<accession>A0A3M6T8W3</accession>
<feature type="compositionally biased region" description="Basic residues" evidence="1">
    <location>
        <begin position="65"/>
        <end position="76"/>
    </location>
</feature>
<protein>
    <submittedName>
        <fullName evidence="2">Uncharacterized protein</fullName>
    </submittedName>
</protein>
<dbReference type="AlphaFoldDB" id="A0A3M6T8W3"/>
<proteinExistence type="predicted"/>
<evidence type="ECO:0000313" key="2">
    <source>
        <dbReference type="EMBL" id="RMX37783.1"/>
    </source>
</evidence>
<feature type="region of interest" description="Disordered" evidence="1">
    <location>
        <begin position="1"/>
        <end position="138"/>
    </location>
</feature>
<organism evidence="2 3">
    <name type="scientific">Pocillopora damicornis</name>
    <name type="common">Cauliflower coral</name>
    <name type="synonym">Millepora damicornis</name>
    <dbReference type="NCBI Taxonomy" id="46731"/>
    <lineage>
        <taxon>Eukaryota</taxon>
        <taxon>Metazoa</taxon>
        <taxon>Cnidaria</taxon>
        <taxon>Anthozoa</taxon>
        <taxon>Hexacorallia</taxon>
        <taxon>Scleractinia</taxon>
        <taxon>Astrocoeniina</taxon>
        <taxon>Pocilloporidae</taxon>
        <taxon>Pocillopora</taxon>
    </lineage>
</organism>
<dbReference type="OrthoDB" id="5990646at2759"/>